<proteinExistence type="predicted"/>
<feature type="non-terminal residue" evidence="1">
    <location>
        <position position="1"/>
    </location>
</feature>
<name>A0ACC1LRN9_9FUNG</name>
<dbReference type="EMBL" id="JANBVB010003717">
    <property type="protein sequence ID" value="KAJ2877810.1"/>
    <property type="molecule type" value="Genomic_DNA"/>
</dbReference>
<protein>
    <submittedName>
        <fullName evidence="1">Uncharacterized protein</fullName>
    </submittedName>
</protein>
<keyword evidence="2" id="KW-1185">Reference proteome</keyword>
<evidence type="ECO:0000313" key="1">
    <source>
        <dbReference type="EMBL" id="KAJ2877810.1"/>
    </source>
</evidence>
<reference evidence="1" key="1">
    <citation type="submission" date="2022-07" db="EMBL/GenBank/DDBJ databases">
        <title>Phylogenomic reconstructions and comparative analyses of Kickxellomycotina fungi.</title>
        <authorList>
            <person name="Reynolds N.K."/>
            <person name="Stajich J.E."/>
            <person name="Barry K."/>
            <person name="Grigoriev I.V."/>
            <person name="Crous P."/>
            <person name="Smith M.E."/>
        </authorList>
    </citation>
    <scope>NUCLEOTIDE SEQUENCE</scope>
    <source>
        <strain evidence="1">CBS 190363</strain>
    </source>
</reference>
<sequence length="81" mass="9033">SAEAGKGSGRDAIFDKCTQEEYVLFAKTSLHDLELLNNLPSLTHTEDDSVETGNVADCTMRPAGKDIKPTLIYRFKRQTWS</sequence>
<comment type="caution">
    <text evidence="1">The sequence shown here is derived from an EMBL/GenBank/DDBJ whole genome shotgun (WGS) entry which is preliminary data.</text>
</comment>
<accession>A0ACC1LRN9</accession>
<evidence type="ECO:0000313" key="2">
    <source>
        <dbReference type="Proteomes" id="UP001139981"/>
    </source>
</evidence>
<feature type="non-terminal residue" evidence="1">
    <location>
        <position position="81"/>
    </location>
</feature>
<organism evidence="1 2">
    <name type="scientific">Coemansia aciculifera</name>
    <dbReference type="NCBI Taxonomy" id="417176"/>
    <lineage>
        <taxon>Eukaryota</taxon>
        <taxon>Fungi</taxon>
        <taxon>Fungi incertae sedis</taxon>
        <taxon>Zoopagomycota</taxon>
        <taxon>Kickxellomycotina</taxon>
        <taxon>Kickxellomycetes</taxon>
        <taxon>Kickxellales</taxon>
        <taxon>Kickxellaceae</taxon>
        <taxon>Coemansia</taxon>
    </lineage>
</organism>
<gene>
    <name evidence="1" type="ORF">IWW38_006485</name>
</gene>
<dbReference type="Proteomes" id="UP001139981">
    <property type="component" value="Unassembled WGS sequence"/>
</dbReference>